<evidence type="ECO:0000256" key="3">
    <source>
        <dbReference type="ARBA" id="ARBA00022801"/>
    </source>
</evidence>
<reference evidence="8" key="1">
    <citation type="submission" date="2016-07" db="EMBL/GenBank/DDBJ databases">
        <title>Frankia sp. NRRL B-16219 Genome sequencing.</title>
        <authorList>
            <person name="Ghodhbane-Gtari F."/>
            <person name="Swanson E."/>
            <person name="Gueddou A."/>
            <person name="Louati M."/>
            <person name="Nouioui I."/>
            <person name="Hezbri K."/>
            <person name="Abebe-Akele F."/>
            <person name="Simpson S."/>
            <person name="Morris K."/>
            <person name="Thomas K."/>
            <person name="Gtari M."/>
            <person name="Tisa L.S."/>
        </authorList>
    </citation>
    <scope>NUCLEOTIDE SEQUENCE [LARGE SCALE GENOMIC DNA]</scope>
    <source>
        <strain evidence="8">NRRL B-16219</strain>
    </source>
</reference>
<keyword evidence="8" id="KW-1185">Reference proteome</keyword>
<feature type="domain" description="VapC50 C-terminal" evidence="6">
    <location>
        <begin position="134"/>
        <end position="187"/>
    </location>
</feature>
<dbReference type="InterPro" id="IPR058652">
    <property type="entry name" value="VapC50_C"/>
</dbReference>
<evidence type="ECO:0000256" key="1">
    <source>
        <dbReference type="ARBA" id="ARBA00022722"/>
    </source>
</evidence>
<keyword evidence="1" id="KW-0540">Nuclease</keyword>
<comment type="caution">
    <text evidence="7">The sequence shown here is derived from an EMBL/GenBank/DDBJ whole genome shotgun (WGS) entry which is preliminary data.</text>
</comment>
<keyword evidence="3" id="KW-0378">Hydrolase</keyword>
<name>A0A1S1QXH9_9ACTN</name>
<dbReference type="Pfam" id="PF13470">
    <property type="entry name" value="PIN_3"/>
    <property type="match status" value="1"/>
</dbReference>
<dbReference type="Proteomes" id="UP000179769">
    <property type="component" value="Unassembled WGS sequence"/>
</dbReference>
<dbReference type="InterPro" id="IPR002850">
    <property type="entry name" value="PIN_toxin-like"/>
</dbReference>
<evidence type="ECO:0000256" key="2">
    <source>
        <dbReference type="ARBA" id="ARBA00022723"/>
    </source>
</evidence>
<dbReference type="InterPro" id="IPR002716">
    <property type="entry name" value="PIN_dom"/>
</dbReference>
<evidence type="ECO:0000256" key="4">
    <source>
        <dbReference type="ARBA" id="ARBA00022842"/>
    </source>
</evidence>
<feature type="domain" description="PIN" evidence="5">
    <location>
        <begin position="5"/>
        <end position="116"/>
    </location>
</feature>
<evidence type="ECO:0000259" key="6">
    <source>
        <dbReference type="Pfam" id="PF26343"/>
    </source>
</evidence>
<sequence length="199" mass="21546">MFAALLDTCVLVPSRARDVLLEIASTGAYRPLWSSEILNELERTLRTLLGKRGISSEETDAYLTRLFRQMKTAFPDTPVAGWERLVPTIELPDPDDRHVVAAALAGRADVIVTDNLADFPPTALPAPLTRQSLDDFLLDELDLHPDLVVKAVRAIAARTGRSGPTLTAYDIATYLHAHGAPAFGERLLVALGQAATPAP</sequence>
<dbReference type="GO" id="GO:0004518">
    <property type="term" value="F:nuclease activity"/>
    <property type="evidence" value="ECO:0007669"/>
    <property type="project" value="UniProtKB-KW"/>
</dbReference>
<dbReference type="EMBL" id="MAXA01000096">
    <property type="protein sequence ID" value="OHV39403.1"/>
    <property type="molecule type" value="Genomic_DNA"/>
</dbReference>
<dbReference type="Pfam" id="PF26343">
    <property type="entry name" value="VapC50_C"/>
    <property type="match status" value="1"/>
</dbReference>
<dbReference type="PANTHER" id="PTHR34610:SF4">
    <property type="entry name" value="SLL8027 PROTEIN"/>
    <property type="match status" value="1"/>
</dbReference>
<dbReference type="OrthoDB" id="113459at2"/>
<dbReference type="GO" id="GO:0046872">
    <property type="term" value="F:metal ion binding"/>
    <property type="evidence" value="ECO:0007669"/>
    <property type="project" value="UniProtKB-KW"/>
</dbReference>
<organism evidence="7 8">
    <name type="scientific">Parafrankia soli</name>
    <dbReference type="NCBI Taxonomy" id="2599596"/>
    <lineage>
        <taxon>Bacteria</taxon>
        <taxon>Bacillati</taxon>
        <taxon>Actinomycetota</taxon>
        <taxon>Actinomycetes</taxon>
        <taxon>Frankiales</taxon>
        <taxon>Frankiaceae</taxon>
        <taxon>Parafrankia</taxon>
    </lineage>
</organism>
<dbReference type="GO" id="GO:0016787">
    <property type="term" value="F:hydrolase activity"/>
    <property type="evidence" value="ECO:0007669"/>
    <property type="project" value="UniProtKB-KW"/>
</dbReference>
<evidence type="ECO:0000259" key="5">
    <source>
        <dbReference type="Pfam" id="PF13470"/>
    </source>
</evidence>
<accession>A0A1S1QXH9</accession>
<dbReference type="InterPro" id="IPR029060">
    <property type="entry name" value="PIN-like_dom_sf"/>
</dbReference>
<dbReference type="PANTHER" id="PTHR34610">
    <property type="entry name" value="SSL7007 PROTEIN"/>
    <property type="match status" value="1"/>
</dbReference>
<evidence type="ECO:0000313" key="8">
    <source>
        <dbReference type="Proteomes" id="UP000179769"/>
    </source>
</evidence>
<evidence type="ECO:0000313" key="7">
    <source>
        <dbReference type="EMBL" id="OHV39403.1"/>
    </source>
</evidence>
<proteinExistence type="predicted"/>
<keyword evidence="4" id="KW-0460">Magnesium</keyword>
<protein>
    <submittedName>
        <fullName evidence="7">Uncharacterized protein</fullName>
    </submittedName>
</protein>
<dbReference type="RefSeq" id="WP_071061218.1">
    <property type="nucleotide sequence ID" value="NZ_MAXA01000096.1"/>
</dbReference>
<keyword evidence="2" id="KW-0479">Metal-binding</keyword>
<dbReference type="SUPFAM" id="SSF88723">
    <property type="entry name" value="PIN domain-like"/>
    <property type="match status" value="1"/>
</dbReference>
<gene>
    <name evidence="7" type="ORF">BBK14_32955</name>
</gene>
<dbReference type="AlphaFoldDB" id="A0A1S1QXH9"/>